<keyword evidence="2" id="KW-1185">Reference proteome</keyword>
<sequence>MPSGWLVDKLAKRLHVESRIAASIAGNAPRTSRGRHGGAYCSAHRTGSDFGACRQPPDAYRKL</sequence>
<protein>
    <submittedName>
        <fullName evidence="1">Uncharacterized protein</fullName>
    </submittedName>
</protein>
<evidence type="ECO:0000313" key="1">
    <source>
        <dbReference type="EMBL" id="KAK1944154.1"/>
    </source>
</evidence>
<accession>A0AAD9LRI2</accession>
<organism evidence="1 2">
    <name type="scientific">Phytophthora citrophthora</name>
    <dbReference type="NCBI Taxonomy" id="4793"/>
    <lineage>
        <taxon>Eukaryota</taxon>
        <taxon>Sar</taxon>
        <taxon>Stramenopiles</taxon>
        <taxon>Oomycota</taxon>
        <taxon>Peronosporomycetes</taxon>
        <taxon>Peronosporales</taxon>
        <taxon>Peronosporaceae</taxon>
        <taxon>Phytophthora</taxon>
    </lineage>
</organism>
<dbReference type="Proteomes" id="UP001259832">
    <property type="component" value="Unassembled WGS sequence"/>
</dbReference>
<dbReference type="EMBL" id="JASMQC010000006">
    <property type="protein sequence ID" value="KAK1944154.1"/>
    <property type="molecule type" value="Genomic_DNA"/>
</dbReference>
<name>A0AAD9LRI2_9STRA</name>
<comment type="caution">
    <text evidence="1">The sequence shown here is derived from an EMBL/GenBank/DDBJ whole genome shotgun (WGS) entry which is preliminary data.</text>
</comment>
<proteinExistence type="predicted"/>
<gene>
    <name evidence="1" type="ORF">P3T76_004066</name>
</gene>
<dbReference type="AlphaFoldDB" id="A0AAD9LRI2"/>
<reference evidence="1" key="1">
    <citation type="submission" date="2023-08" db="EMBL/GenBank/DDBJ databases">
        <title>Reference Genome Resource for the Citrus Pathogen Phytophthora citrophthora.</title>
        <authorList>
            <person name="Moller H."/>
            <person name="Coetzee B."/>
            <person name="Rose L.J."/>
            <person name="Van Niekerk J.M."/>
        </authorList>
    </citation>
    <scope>NUCLEOTIDE SEQUENCE</scope>
    <source>
        <strain evidence="1">STE-U-9442</strain>
    </source>
</reference>
<evidence type="ECO:0000313" key="2">
    <source>
        <dbReference type="Proteomes" id="UP001259832"/>
    </source>
</evidence>